<dbReference type="InterPro" id="IPR016169">
    <property type="entry name" value="FAD-bd_PCMH_sub2"/>
</dbReference>
<feature type="compositionally biased region" description="Basic and acidic residues" evidence="8">
    <location>
        <begin position="35"/>
        <end position="45"/>
    </location>
</feature>
<keyword evidence="4" id="KW-0274">FAD</keyword>
<dbReference type="GO" id="GO:0008720">
    <property type="term" value="F:D-lactate dehydrogenase (NAD+) activity"/>
    <property type="evidence" value="ECO:0007669"/>
    <property type="project" value="TreeGrafter"/>
</dbReference>
<sequence>MNHPAPPASLRRPFPDALREALAAAFGERVSTSEAVREHHGRDESPFDPELPDAVVFAENADEVRTVVTLCAQYEVPVIPYGAGSSLEGHLLAVRGGVSLDVSRMNRVLSIDADDLTVTVEPGITRKALNESLRDTGLFFPIDPGADASIGGMTATRASGTNAVRYGTMRENVLGLTAVLADGRQIRTGSRARKSSAGYDLTRLLVGSEGTLGVITSITLRLHPLPEAVSAAICTFPSMGDAVRSVIETIQTGVPIARVEFIDALGIRAINRHSNFTLNEAPTLFFEFHGTEAGVREQAERVQELAAANGGRDFEWATRPEDRTRLWSARHNAFFGMLQLKPGCRAVTTDVCVPISQLAACVEETEVDLRASTLPCPIVGHVGDGNFHVAILLDPDKPEELEEAEQINQRIVERALRMGGTCTGEHGVGLHKMRFLAAEHGEEAIDAMRAIKLALDPRNLMNPGKIFSLDRA</sequence>
<dbReference type="Pfam" id="PF02913">
    <property type="entry name" value="FAD-oxidase_C"/>
    <property type="match status" value="1"/>
</dbReference>
<dbReference type="Gene3D" id="3.30.70.2740">
    <property type="match status" value="1"/>
</dbReference>
<dbReference type="GO" id="GO:1903457">
    <property type="term" value="P:lactate catabolic process"/>
    <property type="evidence" value="ECO:0007669"/>
    <property type="project" value="TreeGrafter"/>
</dbReference>
<dbReference type="SUPFAM" id="SSF56176">
    <property type="entry name" value="FAD-binding/transporter-associated domain-like"/>
    <property type="match status" value="1"/>
</dbReference>
<evidence type="ECO:0000256" key="6">
    <source>
        <dbReference type="ARBA" id="ARBA00023002"/>
    </source>
</evidence>
<gene>
    <name evidence="10" type="ORF">CRM94_35295</name>
</gene>
<dbReference type="InterPro" id="IPR016166">
    <property type="entry name" value="FAD-bd_PCMH"/>
</dbReference>
<evidence type="ECO:0000256" key="3">
    <source>
        <dbReference type="ARBA" id="ARBA00022630"/>
    </source>
</evidence>
<feature type="domain" description="FAD-binding PCMH-type" evidence="9">
    <location>
        <begin position="48"/>
        <end position="225"/>
    </location>
</feature>
<reference evidence="11" key="1">
    <citation type="submission" date="2017-09" db="EMBL/GenBank/DDBJ databases">
        <title>FDA dAtabase for Regulatory Grade micrObial Sequences (FDA-ARGOS): Supporting development and validation of Infectious Disease Dx tests.</title>
        <authorList>
            <person name="Minogue T."/>
            <person name="Wolcott M."/>
            <person name="Wasieloski L."/>
            <person name="Aguilar W."/>
            <person name="Moore D."/>
            <person name="Tallon L."/>
            <person name="Sadzewicz L."/>
            <person name="Ott S."/>
            <person name="Zhao X."/>
            <person name="Nagaraj S."/>
            <person name="Vavikolanu K."/>
            <person name="Aluvathingal J."/>
            <person name="Nadendla S."/>
            <person name="Sichtig H."/>
        </authorList>
    </citation>
    <scope>NUCLEOTIDE SEQUENCE [LARGE SCALE GENOMIC DNA]</scope>
    <source>
        <strain evidence="11">FDAARGOS_390</strain>
    </source>
</reference>
<dbReference type="FunFam" id="3.30.70.2740:FF:000001">
    <property type="entry name" value="D-lactate dehydrogenase mitochondrial"/>
    <property type="match status" value="1"/>
</dbReference>
<dbReference type="InterPro" id="IPR016171">
    <property type="entry name" value="Vanillyl_alc_oxidase_C-sub2"/>
</dbReference>
<evidence type="ECO:0000259" key="9">
    <source>
        <dbReference type="PROSITE" id="PS51387"/>
    </source>
</evidence>
<evidence type="ECO:0000256" key="5">
    <source>
        <dbReference type="ARBA" id="ARBA00022946"/>
    </source>
</evidence>
<protein>
    <recommendedName>
        <fullName evidence="7">D-lactate dehydrogenase (cytochrome)</fullName>
        <ecNumber evidence="7">1.1.2.4</ecNumber>
    </recommendedName>
</protein>
<dbReference type="Proteomes" id="UP000220629">
    <property type="component" value="Unassembled WGS sequence"/>
</dbReference>
<dbReference type="EC" id="1.1.2.4" evidence="7"/>
<comment type="cofactor">
    <cofactor evidence="1">
        <name>FAD</name>
        <dbReference type="ChEBI" id="CHEBI:57692"/>
    </cofactor>
</comment>
<keyword evidence="3" id="KW-0285">Flavoprotein</keyword>
<proteinExistence type="inferred from homology"/>
<dbReference type="Gene3D" id="3.30.465.10">
    <property type="match status" value="1"/>
</dbReference>
<dbReference type="FunFam" id="3.30.465.10:FF:000016">
    <property type="entry name" value="probable D-lactate dehydrogenase, mitochondrial"/>
    <property type="match status" value="1"/>
</dbReference>
<evidence type="ECO:0000256" key="8">
    <source>
        <dbReference type="SAM" id="MobiDB-lite"/>
    </source>
</evidence>
<dbReference type="PANTHER" id="PTHR11748:SF111">
    <property type="entry name" value="D-LACTATE DEHYDROGENASE, MITOCHONDRIAL-RELATED"/>
    <property type="match status" value="1"/>
</dbReference>
<comment type="similarity">
    <text evidence="2">Belongs to the FAD-binding oxidoreductase/transferase type 4 family.</text>
</comment>
<organism evidence="10 11">
    <name type="scientific">Burkholderia gladioli</name>
    <name type="common">Pseudomonas marginata</name>
    <name type="synonym">Phytomonas marginata</name>
    <dbReference type="NCBI Taxonomy" id="28095"/>
    <lineage>
        <taxon>Bacteria</taxon>
        <taxon>Pseudomonadati</taxon>
        <taxon>Pseudomonadota</taxon>
        <taxon>Betaproteobacteria</taxon>
        <taxon>Burkholderiales</taxon>
        <taxon>Burkholderiaceae</taxon>
        <taxon>Burkholderia</taxon>
    </lineage>
</organism>
<evidence type="ECO:0000313" key="10">
    <source>
        <dbReference type="EMBL" id="PEH39536.1"/>
    </source>
</evidence>
<evidence type="ECO:0000256" key="2">
    <source>
        <dbReference type="ARBA" id="ARBA00008000"/>
    </source>
</evidence>
<dbReference type="PROSITE" id="PS51387">
    <property type="entry name" value="FAD_PCMH"/>
    <property type="match status" value="1"/>
</dbReference>
<evidence type="ECO:0000256" key="7">
    <source>
        <dbReference type="ARBA" id="ARBA00038897"/>
    </source>
</evidence>
<name>A0A2A7S7L9_BURGA</name>
<feature type="region of interest" description="Disordered" evidence="8">
    <location>
        <begin position="30"/>
        <end position="50"/>
    </location>
</feature>
<dbReference type="GO" id="GO:0004458">
    <property type="term" value="F:D-lactate dehydrogenase (cytochrome) activity"/>
    <property type="evidence" value="ECO:0007669"/>
    <property type="project" value="UniProtKB-EC"/>
</dbReference>
<accession>A0A2A7S7L9</accession>
<dbReference type="InterPro" id="IPR036318">
    <property type="entry name" value="FAD-bd_PCMH-like_sf"/>
</dbReference>
<dbReference type="SUPFAM" id="SSF55103">
    <property type="entry name" value="FAD-linked oxidases, C-terminal domain"/>
    <property type="match status" value="1"/>
</dbReference>
<evidence type="ECO:0000313" key="11">
    <source>
        <dbReference type="Proteomes" id="UP000220629"/>
    </source>
</evidence>
<dbReference type="InterPro" id="IPR004113">
    <property type="entry name" value="FAD-bd_oxidored_4_C"/>
</dbReference>
<dbReference type="RefSeq" id="WP_096749711.1">
    <property type="nucleotide sequence ID" value="NZ_CADEPU010000009.1"/>
</dbReference>
<evidence type="ECO:0000256" key="4">
    <source>
        <dbReference type="ARBA" id="ARBA00022827"/>
    </source>
</evidence>
<dbReference type="EMBL" id="PDDY01000004">
    <property type="protein sequence ID" value="PEH39536.1"/>
    <property type="molecule type" value="Genomic_DNA"/>
</dbReference>
<dbReference type="Gene3D" id="1.10.45.10">
    <property type="entry name" value="Vanillyl-alcohol Oxidase, Chain A, domain 4"/>
    <property type="match status" value="1"/>
</dbReference>
<dbReference type="Pfam" id="PF01565">
    <property type="entry name" value="FAD_binding_4"/>
    <property type="match status" value="1"/>
</dbReference>
<dbReference type="GO" id="GO:0071949">
    <property type="term" value="F:FAD binding"/>
    <property type="evidence" value="ECO:0007669"/>
    <property type="project" value="InterPro"/>
</dbReference>
<keyword evidence="6" id="KW-0560">Oxidoreductase</keyword>
<comment type="caution">
    <text evidence="10">The sequence shown here is derived from an EMBL/GenBank/DDBJ whole genome shotgun (WGS) entry which is preliminary data.</text>
</comment>
<evidence type="ECO:0000256" key="1">
    <source>
        <dbReference type="ARBA" id="ARBA00001974"/>
    </source>
</evidence>
<dbReference type="AlphaFoldDB" id="A0A2A7S7L9"/>
<dbReference type="InterPro" id="IPR006094">
    <property type="entry name" value="Oxid_FAD_bind_N"/>
</dbReference>
<keyword evidence="5" id="KW-0809">Transit peptide</keyword>
<dbReference type="FunFam" id="1.10.45.10:FF:000001">
    <property type="entry name" value="D-lactate dehydrogenase mitochondrial"/>
    <property type="match status" value="1"/>
</dbReference>
<dbReference type="PANTHER" id="PTHR11748">
    <property type="entry name" value="D-LACTATE DEHYDROGENASE"/>
    <property type="match status" value="1"/>
</dbReference>
<dbReference type="InterPro" id="IPR016164">
    <property type="entry name" value="FAD-linked_Oxase-like_C"/>
</dbReference>